<keyword evidence="2" id="KW-0677">Repeat</keyword>
<accession>A0A8C5GL06</accession>
<evidence type="ECO:0000256" key="3">
    <source>
        <dbReference type="PROSITE-ProRule" id="PRU00192"/>
    </source>
</evidence>
<feature type="region of interest" description="Disordered" evidence="4">
    <location>
        <begin position="41"/>
        <end position="104"/>
    </location>
</feature>
<evidence type="ECO:0000259" key="7">
    <source>
        <dbReference type="PROSITE" id="PS50106"/>
    </source>
</evidence>
<dbReference type="InterPro" id="IPR008144">
    <property type="entry name" value="Guanylate_kin-like_dom"/>
</dbReference>
<evidence type="ECO:0000256" key="2">
    <source>
        <dbReference type="ARBA" id="ARBA00022737"/>
    </source>
</evidence>
<reference evidence="8" key="1">
    <citation type="submission" date="2020-06" db="EMBL/GenBank/DDBJ databases">
        <authorList>
            <consortium name="Wellcome Sanger Institute Data Sharing"/>
        </authorList>
    </citation>
    <scope>NUCLEOTIDE SEQUENCE [LARGE SCALE GENOMIC DNA]</scope>
</reference>
<dbReference type="GO" id="GO:0043005">
    <property type="term" value="C:neuron projection"/>
    <property type="evidence" value="ECO:0007669"/>
    <property type="project" value="InterPro"/>
</dbReference>
<sequence length="820" mass="90346">MHKHHHCCKCPECYEVTRMAALRRMDAPSYGGEWQAEPYGYPPGYGGGQTLPPPASGGGGNIGGGGGTLGRSKGKGMSGGGPGGPNPKGQSKGGPKVNGNNSSGQGGWWPECTCTNREWYDQCRCVHAVYCALLKFIAGGIDNPHIPDDPGIFITKIIPGGAAAMDGRLGVSDCVLRVNDVDVSEVVHSRAVEALKEAGPVVRLLVRRRQAPPETILEVNLLKGPKGLGFSIAGGIGNQHIPGDNSIYITKIIEGGAAQKDGRLQTGDRLLAVNNIVLQDVRHEEAVAALKNTSDMVYLKVAKPGPVHLNDMYAPPDYSSTFPTMVDNHVSHNYMGAMEPKPVYPPPQVTPSRYSPVPRHMLGEEDFTREPRKVLLHKGSTGLGFNIVGGEDGEGIFVSFILAGGPADLSGELRRGDRILSVNGVNLRNATHEQAAAALKRAGQTVTIIAQYRPEEYSRFESKIHDLREQMMNSSMSSGSGSLRTSEKRSLYVRALFDYDRTRDSCLPSQGLSFSYGDILHVINASDDEWWQARLVTPHGESEQIGVIPSKKRVEKKERARLKTVKFHARTGMIESNRVSEVGICSLPLCCCCTPLETAYSPCRVCRLPHLLTPTKNRRHTLLQRLIHYTRPVIILGPMKDRVNDDLISEFPHKFGSCVPHTTRPRRENEMDGQDYHFVASREQMEKDIQDNKFIEAGQFNENLYGTSILSVRTVAERGKHCILDVSGNAIKRLQQAQLYPIAIFIKPKSIEALMEMNKRQTYEQANKVFDKAVKLEQDFGEFFTAIVQGDSLEEIYNKIKLIIEEQSGPYIWIPSSEKL</sequence>
<dbReference type="GO" id="GO:0099072">
    <property type="term" value="P:regulation of postsynaptic membrane neurotransmitter receptor levels"/>
    <property type="evidence" value="ECO:0007669"/>
    <property type="project" value="TreeGrafter"/>
</dbReference>
<reference evidence="8" key="2">
    <citation type="submission" date="2025-08" db="UniProtKB">
        <authorList>
            <consortium name="Ensembl"/>
        </authorList>
    </citation>
    <scope>IDENTIFICATION</scope>
</reference>
<dbReference type="InterPro" id="IPR050614">
    <property type="entry name" value="Synaptic_Scaffolding_LAP-MAGUK"/>
</dbReference>
<evidence type="ECO:0000313" key="8">
    <source>
        <dbReference type="Ensembl" id="ENSGWIP00000031747.1"/>
    </source>
</evidence>
<feature type="compositionally biased region" description="Gly residues" evidence="4">
    <location>
        <begin position="56"/>
        <end position="69"/>
    </location>
</feature>
<dbReference type="AlphaFoldDB" id="A0A8C5GL06"/>
<dbReference type="GO" id="GO:0031594">
    <property type="term" value="C:neuromuscular junction"/>
    <property type="evidence" value="ECO:0007669"/>
    <property type="project" value="InterPro"/>
</dbReference>
<dbReference type="Pfam" id="PF00625">
    <property type="entry name" value="Guanylate_kin"/>
    <property type="match status" value="1"/>
</dbReference>
<dbReference type="FunFam" id="3.40.50.300:FF:001402">
    <property type="entry name" value="Discs, large homolog 3 (Drosophila)"/>
    <property type="match status" value="1"/>
</dbReference>
<dbReference type="Gene3D" id="2.30.30.40">
    <property type="entry name" value="SH3 Domains"/>
    <property type="match status" value="2"/>
</dbReference>
<dbReference type="CDD" id="cd06795">
    <property type="entry name" value="PDZ3_Dlg1-2-4-like"/>
    <property type="match status" value="1"/>
</dbReference>
<dbReference type="FunFam" id="2.30.30.40:FF:000027">
    <property type="entry name" value="Disks large homolog 3 isoform 1"/>
    <property type="match status" value="1"/>
</dbReference>
<dbReference type="InterPro" id="IPR036028">
    <property type="entry name" value="SH3-like_dom_sf"/>
</dbReference>
<gene>
    <name evidence="8" type="primary">dlg3</name>
</gene>
<dbReference type="InterPro" id="IPR008145">
    <property type="entry name" value="GK/Ca_channel_bsu"/>
</dbReference>
<dbReference type="Ensembl" id="ENSGWIT00000034567.1">
    <property type="protein sequence ID" value="ENSGWIP00000031747.1"/>
    <property type="gene ID" value="ENSGWIG00000002369.1"/>
</dbReference>
<dbReference type="Gene3D" id="3.30.63.10">
    <property type="entry name" value="Guanylate Kinase phosphate binding domain"/>
    <property type="match status" value="1"/>
</dbReference>
<dbReference type="GO" id="GO:0043113">
    <property type="term" value="P:receptor clustering"/>
    <property type="evidence" value="ECO:0007669"/>
    <property type="project" value="TreeGrafter"/>
</dbReference>
<evidence type="ECO:0000259" key="5">
    <source>
        <dbReference type="PROSITE" id="PS50002"/>
    </source>
</evidence>
<dbReference type="Proteomes" id="UP000694680">
    <property type="component" value="Chromosome 10"/>
</dbReference>
<name>A0A8C5GL06_GOUWI</name>
<dbReference type="GO" id="GO:0016323">
    <property type="term" value="C:basolateral plasma membrane"/>
    <property type="evidence" value="ECO:0007669"/>
    <property type="project" value="TreeGrafter"/>
</dbReference>
<reference evidence="8" key="3">
    <citation type="submission" date="2025-09" db="UniProtKB">
        <authorList>
            <consortium name="Ensembl"/>
        </authorList>
    </citation>
    <scope>IDENTIFICATION</scope>
</reference>
<dbReference type="PROSITE" id="PS50002">
    <property type="entry name" value="SH3"/>
    <property type="match status" value="1"/>
</dbReference>
<dbReference type="PROSITE" id="PS50106">
    <property type="entry name" value="PDZ"/>
    <property type="match status" value="3"/>
</dbReference>
<dbReference type="InterPro" id="IPR016313">
    <property type="entry name" value="DLG1-like"/>
</dbReference>
<feature type="domain" description="SH3" evidence="5">
    <location>
        <begin position="488"/>
        <end position="558"/>
    </location>
</feature>
<keyword evidence="9" id="KW-1185">Reference proteome</keyword>
<dbReference type="Gene3D" id="3.40.50.300">
    <property type="entry name" value="P-loop containing nucleotide triphosphate hydrolases"/>
    <property type="match status" value="1"/>
</dbReference>
<evidence type="ECO:0000313" key="9">
    <source>
        <dbReference type="Proteomes" id="UP000694680"/>
    </source>
</evidence>
<dbReference type="FunFam" id="3.30.63.10:FF:000001">
    <property type="entry name" value="Disks large homolog 1 isoform 2"/>
    <property type="match status" value="1"/>
</dbReference>
<dbReference type="CDD" id="cd00071">
    <property type="entry name" value="GMPK"/>
    <property type="match status" value="1"/>
</dbReference>
<dbReference type="Pfam" id="PF10600">
    <property type="entry name" value="PDZ_assoc"/>
    <property type="match status" value="1"/>
</dbReference>
<dbReference type="GO" id="GO:0097120">
    <property type="term" value="P:receptor localization to synapse"/>
    <property type="evidence" value="ECO:0007669"/>
    <property type="project" value="TreeGrafter"/>
</dbReference>
<evidence type="ECO:0000256" key="1">
    <source>
        <dbReference type="ARBA" id="ARBA00022443"/>
    </source>
</evidence>
<dbReference type="FunFam" id="2.30.42.10:FF:000091">
    <property type="entry name" value="disks large homolog 1 isoform X8"/>
    <property type="match status" value="1"/>
</dbReference>
<feature type="domain" description="PDZ" evidence="7">
    <location>
        <begin position="137"/>
        <end position="210"/>
    </location>
</feature>
<dbReference type="GO" id="GO:0098609">
    <property type="term" value="P:cell-cell adhesion"/>
    <property type="evidence" value="ECO:0007669"/>
    <property type="project" value="TreeGrafter"/>
</dbReference>
<organism evidence="8 9">
    <name type="scientific">Gouania willdenowi</name>
    <name type="common">Blunt-snouted clingfish</name>
    <name type="synonym">Lepadogaster willdenowi</name>
    <dbReference type="NCBI Taxonomy" id="441366"/>
    <lineage>
        <taxon>Eukaryota</taxon>
        <taxon>Metazoa</taxon>
        <taxon>Chordata</taxon>
        <taxon>Craniata</taxon>
        <taxon>Vertebrata</taxon>
        <taxon>Euteleostomi</taxon>
        <taxon>Actinopterygii</taxon>
        <taxon>Neopterygii</taxon>
        <taxon>Teleostei</taxon>
        <taxon>Neoteleostei</taxon>
        <taxon>Acanthomorphata</taxon>
        <taxon>Ovalentaria</taxon>
        <taxon>Blenniimorphae</taxon>
        <taxon>Blenniiformes</taxon>
        <taxon>Gobiesocoidei</taxon>
        <taxon>Gobiesocidae</taxon>
        <taxon>Gobiesocinae</taxon>
        <taxon>Gouania</taxon>
    </lineage>
</organism>
<dbReference type="SMART" id="SM00072">
    <property type="entry name" value="GuKc"/>
    <property type="match status" value="1"/>
</dbReference>
<evidence type="ECO:0000256" key="4">
    <source>
        <dbReference type="SAM" id="MobiDB-lite"/>
    </source>
</evidence>
<dbReference type="SUPFAM" id="SSF50044">
    <property type="entry name" value="SH3-domain"/>
    <property type="match status" value="1"/>
</dbReference>
<dbReference type="InterPro" id="IPR027417">
    <property type="entry name" value="P-loop_NTPase"/>
</dbReference>
<dbReference type="PANTHER" id="PTHR23119:SF28">
    <property type="entry name" value="DISKS LARGE HOMOLOG 3"/>
    <property type="match status" value="1"/>
</dbReference>
<dbReference type="SUPFAM" id="SSF50156">
    <property type="entry name" value="PDZ domain-like"/>
    <property type="match status" value="3"/>
</dbReference>
<dbReference type="GO" id="GO:0007268">
    <property type="term" value="P:chemical synaptic transmission"/>
    <property type="evidence" value="ECO:0007669"/>
    <property type="project" value="InterPro"/>
</dbReference>
<dbReference type="InterPro" id="IPR001478">
    <property type="entry name" value="PDZ"/>
</dbReference>
<feature type="domain" description="PDZ" evidence="7">
    <location>
        <begin position="218"/>
        <end position="305"/>
    </location>
</feature>
<dbReference type="Gene3D" id="2.30.42.10">
    <property type="match status" value="3"/>
</dbReference>
<dbReference type="GO" id="GO:0098839">
    <property type="term" value="C:postsynaptic density membrane"/>
    <property type="evidence" value="ECO:0007669"/>
    <property type="project" value="TreeGrafter"/>
</dbReference>
<dbReference type="InterPro" id="IPR020590">
    <property type="entry name" value="Guanylate_kinase_CS"/>
</dbReference>
<dbReference type="InterPro" id="IPR001452">
    <property type="entry name" value="SH3_domain"/>
</dbReference>
<protein>
    <recommendedName>
        <fullName evidence="10">Discs, large homolog 3 (Drosophila)</fullName>
    </recommendedName>
</protein>
<dbReference type="CDD" id="cd12029">
    <property type="entry name" value="SH3_DLG3"/>
    <property type="match status" value="1"/>
</dbReference>
<dbReference type="PANTHER" id="PTHR23119">
    <property type="entry name" value="DISCS LARGE"/>
    <property type="match status" value="1"/>
</dbReference>
<dbReference type="CDD" id="cd06724">
    <property type="entry name" value="PDZ2_Dlg1-2-4-like"/>
    <property type="match status" value="1"/>
</dbReference>
<dbReference type="SUPFAM" id="SSF52540">
    <property type="entry name" value="P-loop containing nucleoside triphosphate hydrolases"/>
    <property type="match status" value="1"/>
</dbReference>
<proteinExistence type="predicted"/>
<dbReference type="SMART" id="SM00326">
    <property type="entry name" value="SH3"/>
    <property type="match status" value="1"/>
</dbReference>
<dbReference type="InterPro" id="IPR035763">
    <property type="entry name" value="DLG3_SH3"/>
</dbReference>
<feature type="compositionally biased region" description="Low complexity" evidence="4">
    <location>
        <begin position="87"/>
        <end position="103"/>
    </location>
</feature>
<evidence type="ECO:0000259" key="6">
    <source>
        <dbReference type="PROSITE" id="PS50052"/>
    </source>
</evidence>
<dbReference type="PROSITE" id="PS00856">
    <property type="entry name" value="GUANYLATE_KINASE_1"/>
    <property type="match status" value="1"/>
</dbReference>
<dbReference type="GO" id="GO:0035255">
    <property type="term" value="F:ionotropic glutamate receptor binding"/>
    <property type="evidence" value="ECO:0007669"/>
    <property type="project" value="TreeGrafter"/>
</dbReference>
<feature type="domain" description="PDZ" evidence="7">
    <location>
        <begin position="373"/>
        <end position="454"/>
    </location>
</feature>
<dbReference type="GO" id="GO:0045197">
    <property type="term" value="P:establishment or maintenance of epithelial cell apical/basal polarity"/>
    <property type="evidence" value="ECO:0007669"/>
    <property type="project" value="TreeGrafter"/>
</dbReference>
<dbReference type="InterPro" id="IPR019583">
    <property type="entry name" value="DLG1-4_PDZ_assoc"/>
</dbReference>
<evidence type="ECO:0008006" key="10">
    <source>
        <dbReference type="Google" id="ProtNLM"/>
    </source>
</evidence>
<dbReference type="Pfam" id="PF00018">
    <property type="entry name" value="SH3_1"/>
    <property type="match status" value="1"/>
</dbReference>
<dbReference type="Pfam" id="PF00595">
    <property type="entry name" value="PDZ"/>
    <property type="match status" value="3"/>
</dbReference>
<feature type="domain" description="Guanylate kinase-like" evidence="6">
    <location>
        <begin position="630"/>
        <end position="805"/>
    </location>
</feature>
<dbReference type="PROSITE" id="PS50052">
    <property type="entry name" value="GUANYLATE_KINASE_2"/>
    <property type="match status" value="1"/>
</dbReference>
<dbReference type="SMART" id="SM00228">
    <property type="entry name" value="PDZ"/>
    <property type="match status" value="3"/>
</dbReference>
<dbReference type="PIRSF" id="PIRSF001741">
    <property type="entry name" value="MAGUK_DLGH"/>
    <property type="match status" value="1"/>
</dbReference>
<dbReference type="GO" id="GO:0019901">
    <property type="term" value="F:protein kinase binding"/>
    <property type="evidence" value="ECO:0007669"/>
    <property type="project" value="TreeGrafter"/>
</dbReference>
<keyword evidence="1 3" id="KW-0728">SH3 domain</keyword>
<dbReference type="FunFam" id="2.30.42.10:FF:000001">
    <property type="entry name" value="Disks large homolog 1 isoform 2"/>
    <property type="match status" value="1"/>
</dbReference>
<dbReference type="InterPro" id="IPR036034">
    <property type="entry name" value="PDZ_sf"/>
</dbReference>